<proteinExistence type="predicted"/>
<geneLocation type="chloroplast" evidence="1"/>
<organism evidence="1">
    <name type="scientific">Nicotiana tabacum</name>
    <name type="common">Common tobacco</name>
    <dbReference type="NCBI Taxonomy" id="4097"/>
    <lineage>
        <taxon>Eukaryota</taxon>
        <taxon>Viridiplantae</taxon>
        <taxon>Streptophyta</taxon>
        <taxon>Embryophyta</taxon>
        <taxon>Tracheophyta</taxon>
        <taxon>Spermatophyta</taxon>
        <taxon>Magnoliopsida</taxon>
        <taxon>eudicotyledons</taxon>
        <taxon>Gunneridae</taxon>
        <taxon>Pentapetalae</taxon>
        <taxon>asterids</taxon>
        <taxon>lamiids</taxon>
        <taxon>Solanales</taxon>
        <taxon>Solanaceae</taxon>
        <taxon>Nicotianoideae</taxon>
        <taxon>Nicotianeae</taxon>
        <taxon>Nicotiana</taxon>
    </lineage>
</organism>
<evidence type="ECO:0000313" key="1">
    <source>
        <dbReference type="EMBL" id="AAA84681.1"/>
    </source>
</evidence>
<dbReference type="PIR" id="T02947">
    <property type="entry name" value="T02947"/>
</dbReference>
<sequence length="64" mass="7605">MLNRRPILSKKSFLDLKKKKRNNFADNYIFFILSEESSEYFGITLVSISFWNMNKEEKIGSLHS</sequence>
<dbReference type="AlphaFoldDB" id="Q36598"/>
<keyword evidence="1" id="KW-0934">Plastid</keyword>
<name>Q36598_TOBAC</name>
<keyword evidence="1" id="KW-0150">Chloroplast</keyword>
<accession>Q36598</accession>
<dbReference type="EMBL" id="M10124">
    <property type="protein sequence ID" value="AAA84681.1"/>
    <property type="molecule type" value="Genomic_DNA"/>
</dbReference>
<reference evidence="1" key="1">
    <citation type="journal article" date="1984" name="Gene">
        <title>Structure and transcription pattern of a tobacco chloroplast gene coding for subunit III of proton-translocating ATPase.</title>
        <authorList>
            <person name="Deno H."/>
            <person name="Shinozaki K."/>
            <person name="Sugiura M."/>
        </authorList>
    </citation>
    <scope>NUCLEOTIDE SEQUENCE</scope>
</reference>
<protein>
    <submittedName>
        <fullName evidence="1">Uncharacterized protein</fullName>
    </submittedName>
</protein>